<feature type="transmembrane region" description="Helical" evidence="1">
    <location>
        <begin position="25"/>
        <end position="51"/>
    </location>
</feature>
<feature type="transmembrane region" description="Helical" evidence="1">
    <location>
        <begin position="111"/>
        <end position="133"/>
    </location>
</feature>
<protein>
    <submittedName>
        <fullName evidence="2">Uncharacterized protein</fullName>
    </submittedName>
</protein>
<evidence type="ECO:0000313" key="3">
    <source>
        <dbReference type="Proteomes" id="UP000601027"/>
    </source>
</evidence>
<reference evidence="2 3" key="1">
    <citation type="submission" date="2021-01" db="EMBL/GenBank/DDBJ databases">
        <title>Draft genome sequence of Micromonospora sp. strain STR1_7.</title>
        <authorList>
            <person name="Karlyshev A."/>
            <person name="Jawad R."/>
        </authorList>
    </citation>
    <scope>NUCLEOTIDE SEQUENCE [LARGE SCALE GENOMIC DNA]</scope>
    <source>
        <strain evidence="2 3">STR1-7</strain>
    </source>
</reference>
<sequence length="176" mass="18565">MGVLVVAFAHQRGVLRGLVDALGRILWSLGAAAIWITTLAILFAPFALILIHPVAERFQERWLNLSQELVSGLFVAFGVAALGALVKTEVGAIVIGFAFEGLAKTAFLMPPLLLLMVFLLWPLGLVLTLVAWLSGGDGLNGWVGAVCGLAAGVVGGAAHGYYSARLAADEVDIRRF</sequence>
<gene>
    <name evidence="2" type="ORF">JNW91_11780</name>
</gene>
<name>A0ABS1XT96_9ACTN</name>
<accession>A0ABS1XT96</accession>
<dbReference type="RefSeq" id="WP_203174893.1">
    <property type="nucleotide sequence ID" value="NZ_JAEVHM010000042.1"/>
</dbReference>
<organism evidence="2 3">
    <name type="scientific">Micromonospora parastrephiae</name>
    <dbReference type="NCBI Taxonomy" id="2806101"/>
    <lineage>
        <taxon>Bacteria</taxon>
        <taxon>Bacillati</taxon>
        <taxon>Actinomycetota</taxon>
        <taxon>Actinomycetes</taxon>
        <taxon>Micromonosporales</taxon>
        <taxon>Micromonosporaceae</taxon>
        <taxon>Micromonospora</taxon>
    </lineage>
</organism>
<dbReference type="EMBL" id="JAEVHM010000042">
    <property type="protein sequence ID" value="MBM0232485.1"/>
    <property type="molecule type" value="Genomic_DNA"/>
</dbReference>
<proteinExistence type="predicted"/>
<keyword evidence="3" id="KW-1185">Reference proteome</keyword>
<keyword evidence="1" id="KW-0472">Membrane</keyword>
<comment type="caution">
    <text evidence="2">The sequence shown here is derived from an EMBL/GenBank/DDBJ whole genome shotgun (WGS) entry which is preliminary data.</text>
</comment>
<dbReference type="Proteomes" id="UP000601027">
    <property type="component" value="Unassembled WGS sequence"/>
</dbReference>
<evidence type="ECO:0000256" key="1">
    <source>
        <dbReference type="SAM" id="Phobius"/>
    </source>
</evidence>
<feature type="transmembrane region" description="Helical" evidence="1">
    <location>
        <begin position="71"/>
        <end position="99"/>
    </location>
</feature>
<feature type="transmembrane region" description="Helical" evidence="1">
    <location>
        <begin position="139"/>
        <end position="158"/>
    </location>
</feature>
<keyword evidence="1" id="KW-1133">Transmembrane helix</keyword>
<keyword evidence="1" id="KW-0812">Transmembrane</keyword>
<evidence type="ECO:0000313" key="2">
    <source>
        <dbReference type="EMBL" id="MBM0232485.1"/>
    </source>
</evidence>